<dbReference type="InterPro" id="IPR013149">
    <property type="entry name" value="ADH-like_C"/>
</dbReference>
<dbReference type="SUPFAM" id="SSF50129">
    <property type="entry name" value="GroES-like"/>
    <property type="match status" value="1"/>
</dbReference>
<dbReference type="RefSeq" id="WP_354557303.1">
    <property type="nucleotide sequence ID" value="NZ_JBEPMB010000005.1"/>
</dbReference>
<dbReference type="InterPro" id="IPR036291">
    <property type="entry name" value="NAD(P)-bd_dom_sf"/>
</dbReference>
<dbReference type="EMBL" id="JBEPMB010000005">
    <property type="protein sequence ID" value="MET3614810.1"/>
    <property type="molecule type" value="Genomic_DNA"/>
</dbReference>
<dbReference type="InterPro" id="IPR050129">
    <property type="entry name" value="Zn_alcohol_dh"/>
</dbReference>
<dbReference type="Proteomes" id="UP001549047">
    <property type="component" value="Unassembled WGS sequence"/>
</dbReference>
<keyword evidence="3" id="KW-0560">Oxidoreductase</keyword>
<dbReference type="PANTHER" id="PTHR43401:SF2">
    <property type="entry name" value="L-THREONINE 3-DEHYDROGENASE"/>
    <property type="match status" value="1"/>
</dbReference>
<dbReference type="SUPFAM" id="SSF51735">
    <property type="entry name" value="NAD(P)-binding Rossmann-fold domains"/>
    <property type="match status" value="1"/>
</dbReference>
<evidence type="ECO:0000256" key="1">
    <source>
        <dbReference type="ARBA" id="ARBA00022723"/>
    </source>
</evidence>
<evidence type="ECO:0000259" key="5">
    <source>
        <dbReference type="SMART" id="SM00829"/>
    </source>
</evidence>
<gene>
    <name evidence="6" type="ORF">ABID16_003153</name>
</gene>
<evidence type="ECO:0000313" key="7">
    <source>
        <dbReference type="Proteomes" id="UP001549047"/>
    </source>
</evidence>
<dbReference type="Gene3D" id="3.40.50.720">
    <property type="entry name" value="NAD(P)-binding Rossmann-like Domain"/>
    <property type="match status" value="1"/>
</dbReference>
<comment type="caution">
    <text evidence="6">The sequence shown here is derived from an EMBL/GenBank/DDBJ whole genome shotgun (WGS) entry which is preliminary data.</text>
</comment>
<organism evidence="6 7">
    <name type="scientific">Rhizobium aquaticum</name>
    <dbReference type="NCBI Taxonomy" id="1549636"/>
    <lineage>
        <taxon>Bacteria</taxon>
        <taxon>Pseudomonadati</taxon>
        <taxon>Pseudomonadota</taxon>
        <taxon>Alphaproteobacteria</taxon>
        <taxon>Hyphomicrobiales</taxon>
        <taxon>Rhizobiaceae</taxon>
        <taxon>Rhizobium/Agrobacterium group</taxon>
        <taxon>Rhizobium</taxon>
    </lineage>
</organism>
<dbReference type="Gene3D" id="3.90.180.10">
    <property type="entry name" value="Medium-chain alcohol dehydrogenases, catalytic domain"/>
    <property type="match status" value="1"/>
</dbReference>
<evidence type="ECO:0000256" key="3">
    <source>
        <dbReference type="ARBA" id="ARBA00023002"/>
    </source>
</evidence>
<keyword evidence="1 4" id="KW-0479">Metal-binding</keyword>
<reference evidence="6 7" key="1">
    <citation type="submission" date="2024-06" db="EMBL/GenBank/DDBJ databases">
        <title>Genomic Encyclopedia of Type Strains, Phase IV (KMG-IV): sequencing the most valuable type-strain genomes for metagenomic binning, comparative biology and taxonomic classification.</title>
        <authorList>
            <person name="Goeker M."/>
        </authorList>
    </citation>
    <scope>NUCLEOTIDE SEQUENCE [LARGE SCALE GENOMIC DNA]</scope>
    <source>
        <strain evidence="6 7">DSM 29780</strain>
    </source>
</reference>
<comment type="similarity">
    <text evidence="4">Belongs to the zinc-containing alcohol dehydrogenase family.</text>
</comment>
<dbReference type="CDD" id="cd08261">
    <property type="entry name" value="Zn_ADH7"/>
    <property type="match status" value="1"/>
</dbReference>
<sequence>MRKALAIEAENSARFRMVESQPLGAGEVRVRVRHVGLCGSDLNTYRGLNPLVALPRIPGHEIGGEILEVGDGVGSFMKIGARVIVMPYTNCGTCSSCRKGRLNACRYNRTLGVQQDGGLADDIVLPAEKLILNDTLQPHRLALVEPLSVGFHAVERGRIEKGDKVAVIGCGMIGMGALIGAVAKGAEVLAIDMSEKKLDIARRFGASVTVNDRNEDVAARVAEWTNGDGVDVAVEAVGLPQTFVQAIDLACFAGRVVYIGYSKAPVTYDTKFFNLKELDIMGSRNATMSDFRTVIAHLEKIGDTADLLISKVFPFDEAEAAFPYWQESPDALKIVIERT</sequence>
<evidence type="ECO:0000313" key="6">
    <source>
        <dbReference type="EMBL" id="MET3614810.1"/>
    </source>
</evidence>
<dbReference type="InterPro" id="IPR002328">
    <property type="entry name" value="ADH_Zn_CS"/>
</dbReference>
<protein>
    <submittedName>
        <fullName evidence="6">2-desacetyl-2-hydroxyethyl bacteriochlorophyllide A dehydrogenase</fullName>
    </submittedName>
</protein>
<accession>A0ABV2J495</accession>
<name>A0ABV2J495_9HYPH</name>
<dbReference type="InterPro" id="IPR013154">
    <property type="entry name" value="ADH-like_N"/>
</dbReference>
<dbReference type="PANTHER" id="PTHR43401">
    <property type="entry name" value="L-THREONINE 3-DEHYDROGENASE"/>
    <property type="match status" value="1"/>
</dbReference>
<dbReference type="InterPro" id="IPR011032">
    <property type="entry name" value="GroES-like_sf"/>
</dbReference>
<dbReference type="Pfam" id="PF08240">
    <property type="entry name" value="ADH_N"/>
    <property type="match status" value="1"/>
</dbReference>
<dbReference type="SMART" id="SM00829">
    <property type="entry name" value="PKS_ER"/>
    <property type="match status" value="1"/>
</dbReference>
<evidence type="ECO:0000256" key="2">
    <source>
        <dbReference type="ARBA" id="ARBA00022833"/>
    </source>
</evidence>
<feature type="domain" description="Enoyl reductase (ER)" evidence="5">
    <location>
        <begin position="9"/>
        <end position="336"/>
    </location>
</feature>
<keyword evidence="2 4" id="KW-0862">Zinc</keyword>
<dbReference type="Pfam" id="PF00107">
    <property type="entry name" value="ADH_zinc_N"/>
    <property type="match status" value="1"/>
</dbReference>
<dbReference type="InterPro" id="IPR020843">
    <property type="entry name" value="ER"/>
</dbReference>
<evidence type="ECO:0000256" key="4">
    <source>
        <dbReference type="RuleBase" id="RU361277"/>
    </source>
</evidence>
<keyword evidence="7" id="KW-1185">Reference proteome</keyword>
<dbReference type="PROSITE" id="PS00059">
    <property type="entry name" value="ADH_ZINC"/>
    <property type="match status" value="1"/>
</dbReference>
<proteinExistence type="inferred from homology"/>
<comment type="cofactor">
    <cofactor evidence="4">
        <name>Zn(2+)</name>
        <dbReference type="ChEBI" id="CHEBI:29105"/>
    </cofactor>
</comment>